<gene>
    <name evidence="2" type="ORF">UFOVP649_14</name>
</gene>
<sequence>MILEPWMNQVTRVLADSVNALRMPHYERRLIVAQRIKDARQDSGLTQRDIAQYLHIGQATYCRMEKAETEPSAVQLATLSGLYNLSVLWLLGMPNFVVNAARY</sequence>
<dbReference type="EMBL" id="LR796624">
    <property type="protein sequence ID" value="CAB4154581.1"/>
    <property type="molecule type" value="Genomic_DNA"/>
</dbReference>
<organism evidence="2">
    <name type="scientific">uncultured Caudovirales phage</name>
    <dbReference type="NCBI Taxonomy" id="2100421"/>
    <lineage>
        <taxon>Viruses</taxon>
        <taxon>Duplodnaviria</taxon>
        <taxon>Heunggongvirae</taxon>
        <taxon>Uroviricota</taxon>
        <taxon>Caudoviricetes</taxon>
        <taxon>Peduoviridae</taxon>
        <taxon>Maltschvirus</taxon>
        <taxon>Maltschvirus maltsch</taxon>
    </lineage>
</organism>
<dbReference type="SMART" id="SM00530">
    <property type="entry name" value="HTH_XRE"/>
    <property type="match status" value="1"/>
</dbReference>
<accession>A0A6J5NAU9</accession>
<name>A0A6J5NAU9_9CAUD</name>
<dbReference type="GO" id="GO:0003677">
    <property type="term" value="F:DNA binding"/>
    <property type="evidence" value="ECO:0007669"/>
    <property type="project" value="InterPro"/>
</dbReference>
<proteinExistence type="predicted"/>
<reference evidence="2" key="1">
    <citation type="submission" date="2020-04" db="EMBL/GenBank/DDBJ databases">
        <authorList>
            <person name="Chiriac C."/>
            <person name="Salcher M."/>
            <person name="Ghai R."/>
            <person name="Kavagutti S V."/>
        </authorList>
    </citation>
    <scope>NUCLEOTIDE SEQUENCE</scope>
</reference>
<evidence type="ECO:0000259" key="1">
    <source>
        <dbReference type="PROSITE" id="PS50943"/>
    </source>
</evidence>
<evidence type="ECO:0000313" key="2">
    <source>
        <dbReference type="EMBL" id="CAB4154581.1"/>
    </source>
</evidence>
<dbReference type="PROSITE" id="PS50943">
    <property type="entry name" value="HTH_CROC1"/>
    <property type="match status" value="1"/>
</dbReference>
<feature type="domain" description="HTH cro/C1-type" evidence="1">
    <location>
        <begin position="36"/>
        <end position="90"/>
    </location>
</feature>
<dbReference type="InterPro" id="IPR010982">
    <property type="entry name" value="Lambda_DNA-bd_dom_sf"/>
</dbReference>
<protein>
    <submittedName>
        <fullName evidence="2">HTH_XRE domain containing protein</fullName>
    </submittedName>
</protein>
<dbReference type="CDD" id="cd00093">
    <property type="entry name" value="HTH_XRE"/>
    <property type="match status" value="1"/>
</dbReference>
<dbReference type="Gene3D" id="1.10.260.40">
    <property type="entry name" value="lambda repressor-like DNA-binding domains"/>
    <property type="match status" value="1"/>
</dbReference>
<dbReference type="SUPFAM" id="SSF47413">
    <property type="entry name" value="lambda repressor-like DNA-binding domains"/>
    <property type="match status" value="1"/>
</dbReference>
<dbReference type="Pfam" id="PF01381">
    <property type="entry name" value="HTH_3"/>
    <property type="match status" value="1"/>
</dbReference>
<dbReference type="InterPro" id="IPR001387">
    <property type="entry name" value="Cro/C1-type_HTH"/>
</dbReference>